<dbReference type="InterPro" id="IPR056866">
    <property type="entry name" value="Znf_WRKY19"/>
</dbReference>
<dbReference type="EMBL" id="JALLPJ020000222">
    <property type="protein sequence ID" value="KAL3798310.1"/>
    <property type="molecule type" value="Genomic_DNA"/>
</dbReference>
<dbReference type="PANTHER" id="PTHR31827">
    <property type="entry name" value="EMB|CAB89363.1"/>
    <property type="match status" value="1"/>
</dbReference>
<reference evidence="2 3" key="1">
    <citation type="submission" date="2024-10" db="EMBL/GenBank/DDBJ databases">
        <title>Updated reference genomes for cyclostephanoid diatoms.</title>
        <authorList>
            <person name="Roberts W.R."/>
            <person name="Alverson A.J."/>
        </authorList>
    </citation>
    <scope>NUCLEOTIDE SEQUENCE [LARGE SCALE GENOMIC DNA]</scope>
    <source>
        <strain evidence="2 3">AJA010-31</strain>
    </source>
</reference>
<evidence type="ECO:0000313" key="2">
    <source>
        <dbReference type="EMBL" id="KAL3798310.1"/>
    </source>
</evidence>
<dbReference type="AlphaFoldDB" id="A0ABD3QDT3"/>
<evidence type="ECO:0000259" key="1">
    <source>
        <dbReference type="Pfam" id="PF24906"/>
    </source>
</evidence>
<dbReference type="PANTHER" id="PTHR31827:SF1">
    <property type="entry name" value="EMB|CAB89363.1"/>
    <property type="match status" value="1"/>
</dbReference>
<protein>
    <recommendedName>
        <fullName evidence="1">WRKY19-like zinc finger domain-containing protein</fullName>
    </recommendedName>
</protein>
<organism evidence="2 3">
    <name type="scientific">Cyclotella atomus</name>
    <dbReference type="NCBI Taxonomy" id="382360"/>
    <lineage>
        <taxon>Eukaryota</taxon>
        <taxon>Sar</taxon>
        <taxon>Stramenopiles</taxon>
        <taxon>Ochrophyta</taxon>
        <taxon>Bacillariophyta</taxon>
        <taxon>Coscinodiscophyceae</taxon>
        <taxon>Thalassiosirophycidae</taxon>
        <taxon>Stephanodiscales</taxon>
        <taxon>Stephanodiscaceae</taxon>
        <taxon>Cyclotella</taxon>
    </lineage>
</organism>
<comment type="caution">
    <text evidence="2">The sequence shown here is derived from an EMBL/GenBank/DDBJ whole genome shotgun (WGS) entry which is preliminary data.</text>
</comment>
<feature type="domain" description="WRKY19-like zinc finger" evidence="1">
    <location>
        <begin position="28"/>
        <end position="50"/>
    </location>
</feature>
<keyword evidence="3" id="KW-1185">Reference proteome</keyword>
<sequence>MSLPLSGISFIPVPSALVANIGKDKPAKRSCSIAGCTNGIVQGGLCVSHGAKRRKCQFPGCDKSSKAAGMCSKHGPKRKACDEEGCTAISVRGTKCKAHAEPSKKCAVGGCRKAASVGGICKRHHGGIDNALPSLPGLTGMPPLCMPAVPMVQVPLSHAIAAQQNMLSMRMAGLPYANPLGMHPSYFGLPGAGLGFGGMGALNYDTASLLASRRMGEAATSDALMMLDLANTNARPSDEDSP</sequence>
<proteinExistence type="predicted"/>
<name>A0ABD3QDT3_9STRA</name>
<dbReference type="Pfam" id="PF24906">
    <property type="entry name" value="Zf_WRKY19"/>
    <property type="match status" value="1"/>
</dbReference>
<dbReference type="Proteomes" id="UP001530400">
    <property type="component" value="Unassembled WGS sequence"/>
</dbReference>
<evidence type="ECO:0000313" key="3">
    <source>
        <dbReference type="Proteomes" id="UP001530400"/>
    </source>
</evidence>
<gene>
    <name evidence="2" type="ORF">ACHAWO_001958</name>
</gene>
<accession>A0ABD3QDT3</accession>